<dbReference type="InterPro" id="IPR050682">
    <property type="entry name" value="ModA/WtpA"/>
</dbReference>
<dbReference type="GO" id="GO:0030973">
    <property type="term" value="F:molybdate ion binding"/>
    <property type="evidence" value="ECO:0007669"/>
    <property type="project" value="UniProtKB-ARBA"/>
</dbReference>
<evidence type="ECO:0000256" key="3">
    <source>
        <dbReference type="ARBA" id="ARBA00022723"/>
    </source>
</evidence>
<dbReference type="FunFam" id="3.40.190.10:FF:000035">
    <property type="entry name" value="Molybdate ABC transporter substrate-binding protein"/>
    <property type="match status" value="1"/>
</dbReference>
<dbReference type="EMBL" id="MFIX01000157">
    <property type="protein sequence ID" value="OGG03190.1"/>
    <property type="molecule type" value="Genomic_DNA"/>
</dbReference>
<evidence type="ECO:0000256" key="4">
    <source>
        <dbReference type="ARBA" id="ARBA00022729"/>
    </source>
</evidence>
<sequence length="260" mass="28407">MGYVCSGLILALFAFTGCGPRLPEKPKEMVVSAAVSLIEVLEQAGTVFESRTGIKVSFEFASSGSLARKIDAGSPTDVFVSASEKWIDYLSEKNLLVPESKKLFARNELVCAVPAELQAIPAKPEELAGFQRIAIGTPDHVPAGLYAMQALTWFGMWDKLTREEKLILTIDVRAALSHVEEGQVQAGIVYRTDALSSDKVKIAFTFPEESHSPMTYYAAAVAGSRNGKAAEDFLKFLTSKDFQSILLKYNFKLPMPNAED</sequence>
<feature type="binding site" evidence="5">
    <location>
        <position position="36"/>
    </location>
    <ligand>
        <name>molybdate</name>
        <dbReference type="ChEBI" id="CHEBI:36264"/>
    </ligand>
</feature>
<feature type="binding site" evidence="5">
    <location>
        <position position="143"/>
    </location>
    <ligand>
        <name>molybdate</name>
        <dbReference type="ChEBI" id="CHEBI:36264"/>
    </ligand>
</feature>
<keyword evidence="4" id="KW-0732">Signal</keyword>
<dbReference type="GO" id="GO:0015689">
    <property type="term" value="P:molybdate ion transport"/>
    <property type="evidence" value="ECO:0007669"/>
    <property type="project" value="InterPro"/>
</dbReference>
<gene>
    <name evidence="6" type="ORF">A3F83_03595</name>
</gene>
<dbReference type="STRING" id="1817867.A3F83_03595"/>
<protein>
    <submittedName>
        <fullName evidence="6">Molybdate ABC transporter substrate-binding protein</fullName>
    </submittedName>
</protein>
<comment type="caution">
    <text evidence="6">The sequence shown here is derived from an EMBL/GenBank/DDBJ whole genome shotgun (WGS) entry which is preliminary data.</text>
</comment>
<evidence type="ECO:0000313" key="6">
    <source>
        <dbReference type="EMBL" id="OGG03190.1"/>
    </source>
</evidence>
<evidence type="ECO:0000313" key="7">
    <source>
        <dbReference type="Proteomes" id="UP000179129"/>
    </source>
</evidence>
<reference evidence="6 7" key="1">
    <citation type="journal article" date="2016" name="Nat. Commun.">
        <title>Thousands of microbial genomes shed light on interconnected biogeochemical processes in an aquifer system.</title>
        <authorList>
            <person name="Anantharaman K."/>
            <person name="Brown C.T."/>
            <person name="Hug L.A."/>
            <person name="Sharon I."/>
            <person name="Castelle C.J."/>
            <person name="Probst A.J."/>
            <person name="Thomas B.C."/>
            <person name="Singh A."/>
            <person name="Wilkins M.J."/>
            <person name="Karaoz U."/>
            <person name="Brodie E.L."/>
            <person name="Williams K.H."/>
            <person name="Hubbard S.S."/>
            <person name="Banfield J.F."/>
        </authorList>
    </citation>
    <scope>NUCLEOTIDE SEQUENCE [LARGE SCALE GENOMIC DNA]</scope>
</reference>
<feature type="binding site" evidence="5">
    <location>
        <position position="190"/>
    </location>
    <ligand>
        <name>molybdate</name>
        <dbReference type="ChEBI" id="CHEBI:36264"/>
    </ligand>
</feature>
<feature type="binding site" evidence="5">
    <location>
        <position position="63"/>
    </location>
    <ligand>
        <name>molybdate</name>
        <dbReference type="ChEBI" id="CHEBI:36264"/>
    </ligand>
</feature>
<keyword evidence="2 5" id="KW-0500">Molybdenum</keyword>
<evidence type="ECO:0000256" key="1">
    <source>
        <dbReference type="ARBA" id="ARBA00009175"/>
    </source>
</evidence>
<proteinExistence type="inferred from homology"/>
<dbReference type="NCBIfam" id="TIGR01256">
    <property type="entry name" value="modA"/>
    <property type="match status" value="1"/>
</dbReference>
<organism evidence="6 7">
    <name type="scientific">Candidatus Glassbacteria bacterium RIFCSPLOWO2_12_FULL_58_11</name>
    <dbReference type="NCBI Taxonomy" id="1817867"/>
    <lineage>
        <taxon>Bacteria</taxon>
        <taxon>Candidatus Glassiibacteriota</taxon>
    </lineage>
</organism>
<dbReference type="CDD" id="cd00993">
    <property type="entry name" value="PBP2_ModA_like"/>
    <property type="match status" value="1"/>
</dbReference>
<name>A0A1F5YSL2_9BACT</name>
<dbReference type="InterPro" id="IPR005950">
    <property type="entry name" value="ModA"/>
</dbReference>
<dbReference type="Gene3D" id="3.40.190.10">
    <property type="entry name" value="Periplasmic binding protein-like II"/>
    <property type="match status" value="2"/>
</dbReference>
<dbReference type="PANTHER" id="PTHR30632:SF0">
    <property type="entry name" value="SULFATE-BINDING PROTEIN"/>
    <property type="match status" value="1"/>
</dbReference>
<dbReference type="GO" id="GO:0046872">
    <property type="term" value="F:metal ion binding"/>
    <property type="evidence" value="ECO:0007669"/>
    <property type="project" value="UniProtKB-KW"/>
</dbReference>
<dbReference type="PANTHER" id="PTHR30632">
    <property type="entry name" value="MOLYBDATE-BINDING PERIPLASMIC PROTEIN"/>
    <property type="match status" value="1"/>
</dbReference>
<evidence type="ECO:0000256" key="2">
    <source>
        <dbReference type="ARBA" id="ARBA00022505"/>
    </source>
</evidence>
<dbReference type="SUPFAM" id="SSF53850">
    <property type="entry name" value="Periplasmic binding protein-like II"/>
    <property type="match status" value="1"/>
</dbReference>
<dbReference type="PIRSF" id="PIRSF004846">
    <property type="entry name" value="ModA"/>
    <property type="match status" value="1"/>
</dbReference>
<keyword evidence="3 5" id="KW-0479">Metal-binding</keyword>
<evidence type="ECO:0000256" key="5">
    <source>
        <dbReference type="PIRSR" id="PIRSR004846-1"/>
    </source>
</evidence>
<comment type="similarity">
    <text evidence="1">Belongs to the bacterial solute-binding protein ModA family.</text>
</comment>
<dbReference type="Pfam" id="PF13531">
    <property type="entry name" value="SBP_bac_11"/>
    <property type="match status" value="1"/>
</dbReference>
<feature type="binding site" evidence="5">
    <location>
        <position position="172"/>
    </location>
    <ligand>
        <name>molybdate</name>
        <dbReference type="ChEBI" id="CHEBI:36264"/>
    </ligand>
</feature>
<dbReference type="GO" id="GO:1901359">
    <property type="term" value="F:tungstate binding"/>
    <property type="evidence" value="ECO:0007669"/>
    <property type="project" value="UniProtKB-ARBA"/>
</dbReference>
<accession>A0A1F5YSL2</accession>
<dbReference type="Proteomes" id="UP000179129">
    <property type="component" value="Unassembled WGS sequence"/>
</dbReference>
<dbReference type="AlphaFoldDB" id="A0A1F5YSL2"/>